<evidence type="ECO:0000313" key="11">
    <source>
        <dbReference type="EMBL" id="CAF3694230.1"/>
    </source>
</evidence>
<feature type="transmembrane region" description="Helical" evidence="8">
    <location>
        <begin position="18"/>
        <end position="40"/>
    </location>
</feature>
<keyword evidence="2 8" id="KW-0812">Transmembrane</keyword>
<sequence length="325" mass="37433">MSSNIVDSLRLATNQCNIYGGFFVFFTGMIGNILNVIIFTSLKTFRETSAAFYMNVTSAVNIFQLVVGLLSRILITGYDIDPTKTSSVLCKARQFTLVTTMLIIFSCMCFAAIDQFLLLTNRWRHLCSLQVASRLVIVAFIVWFLHGIPIFIFLDLYPSLEGGEISCSVINTGYSNYYSLFLFPVLLGILPLIVRITFGLLAFIRVRQLHNRQIPIVRLERDKQLTAMVLVEVGFDVIVTLPYSIYNYWYSNAVTFSDSISITQKQLIISITRIIFYGNFSIPFYIYCCVSPRFRRQLVYVLINIHRKHWQGRLNRHQMNRIAPR</sequence>
<dbReference type="GO" id="GO:0005886">
    <property type="term" value="C:plasma membrane"/>
    <property type="evidence" value="ECO:0007669"/>
    <property type="project" value="TreeGrafter"/>
</dbReference>
<dbReference type="Gene3D" id="1.20.1070.10">
    <property type="entry name" value="Rhodopsin 7-helix transmembrane proteins"/>
    <property type="match status" value="1"/>
</dbReference>
<feature type="transmembrane region" description="Helical" evidence="8">
    <location>
        <begin position="95"/>
        <end position="119"/>
    </location>
</feature>
<feature type="transmembrane region" description="Helical" evidence="8">
    <location>
        <begin position="131"/>
        <end position="154"/>
    </location>
</feature>
<dbReference type="PANTHER" id="PTHR24243:SF230">
    <property type="entry name" value="G-PROTEIN COUPLED RECEPTORS FAMILY 1 PROFILE DOMAIN-CONTAINING PROTEIN"/>
    <property type="match status" value="1"/>
</dbReference>
<reference evidence="10" key="1">
    <citation type="submission" date="2021-02" db="EMBL/GenBank/DDBJ databases">
        <authorList>
            <person name="Nowell W R."/>
        </authorList>
    </citation>
    <scope>NUCLEOTIDE SEQUENCE</scope>
</reference>
<keyword evidence="3 8" id="KW-1133">Transmembrane helix</keyword>
<dbReference type="SUPFAM" id="SSF81321">
    <property type="entry name" value="Family A G protein-coupled receptor-like"/>
    <property type="match status" value="1"/>
</dbReference>
<comment type="caution">
    <text evidence="10">The sequence shown here is derived from an EMBL/GenBank/DDBJ whole genome shotgun (WGS) entry which is preliminary data.</text>
</comment>
<accession>A0A815BFE1</accession>
<dbReference type="Proteomes" id="UP000663874">
    <property type="component" value="Unassembled WGS sequence"/>
</dbReference>
<evidence type="ECO:0000256" key="8">
    <source>
        <dbReference type="SAM" id="Phobius"/>
    </source>
</evidence>
<evidence type="ECO:0000313" key="10">
    <source>
        <dbReference type="EMBL" id="CAF1266846.1"/>
    </source>
</evidence>
<organism evidence="10 12">
    <name type="scientific">Rotaria sordida</name>
    <dbReference type="NCBI Taxonomy" id="392033"/>
    <lineage>
        <taxon>Eukaryota</taxon>
        <taxon>Metazoa</taxon>
        <taxon>Spiralia</taxon>
        <taxon>Gnathifera</taxon>
        <taxon>Rotifera</taxon>
        <taxon>Eurotatoria</taxon>
        <taxon>Bdelloidea</taxon>
        <taxon>Philodinida</taxon>
        <taxon>Philodinidae</taxon>
        <taxon>Rotaria</taxon>
    </lineage>
</organism>
<dbReference type="InterPro" id="IPR000276">
    <property type="entry name" value="GPCR_Rhodpsn"/>
</dbReference>
<feature type="domain" description="G-protein coupled receptors family 1 profile" evidence="9">
    <location>
        <begin position="31"/>
        <end position="287"/>
    </location>
</feature>
<name>A0A815BFE1_9BILA</name>
<keyword evidence="4" id="KW-0297">G-protein coupled receptor</keyword>
<protein>
    <recommendedName>
        <fullName evidence="9">G-protein coupled receptors family 1 profile domain-containing protein</fullName>
    </recommendedName>
</protein>
<feature type="transmembrane region" description="Helical" evidence="8">
    <location>
        <begin position="181"/>
        <end position="204"/>
    </location>
</feature>
<proteinExistence type="predicted"/>
<feature type="transmembrane region" description="Helical" evidence="8">
    <location>
        <begin position="266"/>
        <end position="288"/>
    </location>
</feature>
<evidence type="ECO:0000256" key="6">
    <source>
        <dbReference type="ARBA" id="ARBA00023170"/>
    </source>
</evidence>
<evidence type="ECO:0000313" key="12">
    <source>
        <dbReference type="Proteomes" id="UP000663889"/>
    </source>
</evidence>
<feature type="transmembrane region" description="Helical" evidence="8">
    <location>
        <begin position="225"/>
        <end position="246"/>
    </location>
</feature>
<keyword evidence="6" id="KW-0675">Receptor</keyword>
<dbReference type="EMBL" id="CAJNOU010001901">
    <property type="protein sequence ID" value="CAF1266846.1"/>
    <property type="molecule type" value="Genomic_DNA"/>
</dbReference>
<evidence type="ECO:0000256" key="5">
    <source>
        <dbReference type="ARBA" id="ARBA00023136"/>
    </source>
</evidence>
<feature type="transmembrane region" description="Helical" evidence="8">
    <location>
        <begin position="52"/>
        <end position="75"/>
    </location>
</feature>
<dbReference type="PANTHER" id="PTHR24243">
    <property type="entry name" value="G-PROTEIN COUPLED RECEPTOR"/>
    <property type="match status" value="1"/>
</dbReference>
<dbReference type="PROSITE" id="PS50262">
    <property type="entry name" value="G_PROTEIN_RECEP_F1_2"/>
    <property type="match status" value="1"/>
</dbReference>
<comment type="subcellular location">
    <subcellularLocation>
        <location evidence="1">Membrane</location>
        <topology evidence="1">Multi-pass membrane protein</topology>
    </subcellularLocation>
</comment>
<dbReference type="AlphaFoldDB" id="A0A815BFE1"/>
<evidence type="ECO:0000256" key="3">
    <source>
        <dbReference type="ARBA" id="ARBA00022989"/>
    </source>
</evidence>
<evidence type="ECO:0000256" key="1">
    <source>
        <dbReference type="ARBA" id="ARBA00004141"/>
    </source>
</evidence>
<dbReference type="Proteomes" id="UP000663889">
    <property type="component" value="Unassembled WGS sequence"/>
</dbReference>
<evidence type="ECO:0000256" key="4">
    <source>
        <dbReference type="ARBA" id="ARBA00023040"/>
    </source>
</evidence>
<evidence type="ECO:0000256" key="7">
    <source>
        <dbReference type="ARBA" id="ARBA00023224"/>
    </source>
</evidence>
<evidence type="ECO:0000256" key="2">
    <source>
        <dbReference type="ARBA" id="ARBA00022692"/>
    </source>
</evidence>
<keyword evidence="5 8" id="KW-0472">Membrane</keyword>
<dbReference type="GO" id="GO:0004930">
    <property type="term" value="F:G protein-coupled receptor activity"/>
    <property type="evidence" value="ECO:0007669"/>
    <property type="project" value="UniProtKB-KW"/>
</dbReference>
<dbReference type="EMBL" id="CAJOBE010000873">
    <property type="protein sequence ID" value="CAF3694230.1"/>
    <property type="molecule type" value="Genomic_DNA"/>
</dbReference>
<dbReference type="Pfam" id="PF00001">
    <property type="entry name" value="7tm_1"/>
    <property type="match status" value="1"/>
</dbReference>
<evidence type="ECO:0000259" key="9">
    <source>
        <dbReference type="PROSITE" id="PS50262"/>
    </source>
</evidence>
<keyword evidence="7" id="KW-0807">Transducer</keyword>
<gene>
    <name evidence="11" type="ORF">FNK824_LOCUS8719</name>
    <name evidence="10" type="ORF">SEV965_LOCUS24539</name>
</gene>
<dbReference type="InterPro" id="IPR017452">
    <property type="entry name" value="GPCR_Rhodpsn_7TM"/>
</dbReference>